<sequence length="487" mass="56254">MTKVRTRFAPSPTGYMHVGNLRTALYTYLIAKHDGGDFILRIEDTDQERFVEGALDIIYHTLEITGLKHDEGPDIGGPVGPYIQSQRTDIYLEYAKELIDKGEAYYCFCTKERMDSLKNKYDEEKEFYKYDKHCLKLSKEEIKEKLASNIPYVIRQNNPESGFTTFHDEIYGDISVDNSELDDMILIKSDGYPTYNFANVVDDHLMGITHVVRGSEYLSSAPKYNRLYDAFGWEVPVYIHCPPIMKDAHQKLSKRNGDASFQDLIEKGYLKEAVLNYIALLGWNPGNEKEIFDLDELVELFNYKNINKSPAIFDNVKLKWMNGEYIKKLPLEEFNKLALPYYKNVISKDLDFLKISELLRIRVEVLSEIPELLDFFNELPEYSTEIYIHKKMKTNLENSLLTLEKILPKFKELSPWTLENVEKCCMDLISELKVKNGIVLWPVRIALSGKKSTPGGAFEIADIIGKDESLKRIEYGIKKLKLESGDN</sequence>
<comment type="function">
    <text evidence="7">Catalyzes the attachment of glutamate to tRNA(Glu) in a two-step reaction: glutamate is first activated by ATP to form Glu-AMP and then transferred to the acceptor end of tRNA(Glu).</text>
</comment>
<dbReference type="GO" id="GO:0000049">
    <property type="term" value="F:tRNA binding"/>
    <property type="evidence" value="ECO:0007669"/>
    <property type="project" value="InterPro"/>
</dbReference>
<feature type="short sequence motif" description="'KMSKS' region" evidence="7">
    <location>
        <begin position="251"/>
        <end position="255"/>
    </location>
</feature>
<dbReference type="GO" id="GO:0008270">
    <property type="term" value="F:zinc ion binding"/>
    <property type="evidence" value="ECO:0007669"/>
    <property type="project" value="InterPro"/>
</dbReference>
<keyword evidence="4 7" id="KW-0067">ATP-binding</keyword>
<keyword evidence="6 7" id="KW-0030">Aminoacyl-tRNA synthetase</keyword>
<dbReference type="RefSeq" id="WP_073538467.1">
    <property type="nucleotide sequence ID" value="NZ_CP018335.1"/>
</dbReference>
<dbReference type="InterPro" id="IPR020751">
    <property type="entry name" value="aa-tRNA-synth_I_codon-bd_sub2"/>
</dbReference>
<comment type="caution">
    <text evidence="7">Lacks conserved residue(s) required for the propagation of feature annotation.</text>
</comment>
<evidence type="ECO:0000256" key="7">
    <source>
        <dbReference type="HAMAP-Rule" id="MF_00022"/>
    </source>
</evidence>
<evidence type="ECO:0000313" key="10">
    <source>
        <dbReference type="EMBL" id="APM38821.1"/>
    </source>
</evidence>
<comment type="subunit">
    <text evidence="7">Monomer.</text>
</comment>
<dbReference type="PANTHER" id="PTHR43311:SF2">
    <property type="entry name" value="GLUTAMATE--TRNA LIGASE, MITOCHONDRIAL-RELATED"/>
    <property type="match status" value="1"/>
</dbReference>
<dbReference type="Gene3D" id="1.10.10.350">
    <property type="match status" value="1"/>
</dbReference>
<dbReference type="InterPro" id="IPR020058">
    <property type="entry name" value="Glu/Gln-tRNA-synth_Ib_cat-dom"/>
</dbReference>
<dbReference type="SUPFAM" id="SSF48163">
    <property type="entry name" value="An anticodon-binding domain of class I aminoacyl-tRNA synthetases"/>
    <property type="match status" value="1"/>
</dbReference>
<dbReference type="Pfam" id="PF00749">
    <property type="entry name" value="tRNA-synt_1c"/>
    <property type="match status" value="1"/>
</dbReference>
<evidence type="ECO:0000256" key="3">
    <source>
        <dbReference type="ARBA" id="ARBA00022741"/>
    </source>
</evidence>
<dbReference type="SUPFAM" id="SSF52374">
    <property type="entry name" value="Nucleotidylyl transferase"/>
    <property type="match status" value="1"/>
</dbReference>
<evidence type="ECO:0000256" key="1">
    <source>
        <dbReference type="ARBA" id="ARBA00007894"/>
    </source>
</evidence>
<dbReference type="Proteomes" id="UP000184604">
    <property type="component" value="Chromosome"/>
</dbReference>
<dbReference type="CDD" id="cd00808">
    <property type="entry name" value="GluRS_core"/>
    <property type="match status" value="1"/>
</dbReference>
<accession>A0A1L5F726</accession>
<dbReference type="InterPro" id="IPR001412">
    <property type="entry name" value="aa-tRNA-synth_I_CS"/>
</dbReference>
<reference evidence="10 11" key="1">
    <citation type="submission" date="2016-12" db="EMBL/GenBank/DDBJ databases">
        <title>Complete genome sequence of Clostridium kluyveri JZZ isolated from the pit mud of a Chinese flavor liquor-making factory.</title>
        <authorList>
            <person name="Wang Y."/>
        </authorList>
    </citation>
    <scope>NUCLEOTIDE SEQUENCE [LARGE SCALE GENOMIC DNA]</scope>
    <source>
        <strain evidence="10 11">JZZ</strain>
    </source>
</reference>
<evidence type="ECO:0000256" key="2">
    <source>
        <dbReference type="ARBA" id="ARBA00022598"/>
    </source>
</evidence>
<dbReference type="GO" id="GO:0006424">
    <property type="term" value="P:glutamyl-tRNA aminoacylation"/>
    <property type="evidence" value="ECO:0007669"/>
    <property type="project" value="UniProtKB-UniRule"/>
</dbReference>
<keyword evidence="3 7" id="KW-0547">Nucleotide-binding</keyword>
<keyword evidence="2 7" id="KW-0436">Ligase</keyword>
<dbReference type="FunFam" id="3.40.50.620:FF:000045">
    <property type="entry name" value="Glutamate--tRNA ligase, mitochondrial"/>
    <property type="match status" value="1"/>
</dbReference>
<dbReference type="HAMAP" id="MF_00022">
    <property type="entry name" value="Glu_tRNA_synth_type1"/>
    <property type="match status" value="1"/>
</dbReference>
<dbReference type="OrthoDB" id="9807503at2"/>
<feature type="domain" description="Aminoacyl-tRNA synthetase class I anticodon-binding" evidence="9">
    <location>
        <begin position="334"/>
        <end position="477"/>
    </location>
</feature>
<name>A0A1L5F726_CLOKL</name>
<dbReference type="Gene3D" id="3.40.50.620">
    <property type="entry name" value="HUPs"/>
    <property type="match status" value="1"/>
</dbReference>
<keyword evidence="7" id="KW-0963">Cytoplasm</keyword>
<dbReference type="EC" id="6.1.1.17" evidence="7"/>
<dbReference type="PROSITE" id="PS00178">
    <property type="entry name" value="AA_TRNA_LIGASE_I"/>
    <property type="match status" value="1"/>
</dbReference>
<dbReference type="GO" id="GO:0004818">
    <property type="term" value="F:glutamate-tRNA ligase activity"/>
    <property type="evidence" value="ECO:0007669"/>
    <property type="project" value="UniProtKB-UniRule"/>
</dbReference>
<feature type="short sequence motif" description="'HIGH' region" evidence="7">
    <location>
        <begin position="10"/>
        <end position="20"/>
    </location>
</feature>
<evidence type="ECO:0000256" key="4">
    <source>
        <dbReference type="ARBA" id="ARBA00022840"/>
    </source>
</evidence>
<dbReference type="InterPro" id="IPR008925">
    <property type="entry name" value="aa_tRNA-synth_I_cd-bd_sf"/>
</dbReference>
<gene>
    <name evidence="7" type="primary">gltX</name>
    <name evidence="10" type="ORF">BS101_08670</name>
</gene>
<dbReference type="InterPro" id="IPR000924">
    <property type="entry name" value="Glu/Gln-tRNA-synth"/>
</dbReference>
<evidence type="ECO:0000313" key="11">
    <source>
        <dbReference type="Proteomes" id="UP000184604"/>
    </source>
</evidence>
<dbReference type="InterPro" id="IPR045462">
    <property type="entry name" value="aa-tRNA-synth_I_cd-bd"/>
</dbReference>
<organism evidence="10 11">
    <name type="scientific">Clostridium kluyveri</name>
    <dbReference type="NCBI Taxonomy" id="1534"/>
    <lineage>
        <taxon>Bacteria</taxon>
        <taxon>Bacillati</taxon>
        <taxon>Bacillota</taxon>
        <taxon>Clostridia</taxon>
        <taxon>Eubacteriales</taxon>
        <taxon>Clostridiaceae</taxon>
        <taxon>Clostridium</taxon>
    </lineage>
</organism>
<evidence type="ECO:0000256" key="6">
    <source>
        <dbReference type="ARBA" id="ARBA00023146"/>
    </source>
</evidence>
<feature type="domain" description="Glutamyl/glutaminyl-tRNA synthetase class Ib catalytic" evidence="8">
    <location>
        <begin position="3"/>
        <end position="320"/>
    </location>
</feature>
<dbReference type="PANTHER" id="PTHR43311">
    <property type="entry name" value="GLUTAMATE--TRNA LIGASE"/>
    <property type="match status" value="1"/>
</dbReference>
<evidence type="ECO:0000259" key="9">
    <source>
        <dbReference type="Pfam" id="PF19269"/>
    </source>
</evidence>
<dbReference type="GO" id="GO:0005829">
    <property type="term" value="C:cytosol"/>
    <property type="evidence" value="ECO:0007669"/>
    <property type="project" value="TreeGrafter"/>
</dbReference>
<dbReference type="PRINTS" id="PR00987">
    <property type="entry name" value="TRNASYNTHGLU"/>
</dbReference>
<dbReference type="GO" id="GO:0005524">
    <property type="term" value="F:ATP binding"/>
    <property type="evidence" value="ECO:0007669"/>
    <property type="project" value="UniProtKB-UniRule"/>
</dbReference>
<dbReference type="Pfam" id="PF19269">
    <property type="entry name" value="Anticodon_2"/>
    <property type="match status" value="1"/>
</dbReference>
<evidence type="ECO:0000256" key="5">
    <source>
        <dbReference type="ARBA" id="ARBA00022917"/>
    </source>
</evidence>
<dbReference type="InterPro" id="IPR014729">
    <property type="entry name" value="Rossmann-like_a/b/a_fold"/>
</dbReference>
<comment type="catalytic activity">
    <reaction evidence="7">
        <text>tRNA(Glu) + L-glutamate + ATP = L-glutamyl-tRNA(Glu) + AMP + diphosphate</text>
        <dbReference type="Rhea" id="RHEA:23540"/>
        <dbReference type="Rhea" id="RHEA-COMP:9663"/>
        <dbReference type="Rhea" id="RHEA-COMP:9680"/>
        <dbReference type="ChEBI" id="CHEBI:29985"/>
        <dbReference type="ChEBI" id="CHEBI:30616"/>
        <dbReference type="ChEBI" id="CHEBI:33019"/>
        <dbReference type="ChEBI" id="CHEBI:78442"/>
        <dbReference type="ChEBI" id="CHEBI:78520"/>
        <dbReference type="ChEBI" id="CHEBI:456215"/>
        <dbReference type="EC" id="6.1.1.17"/>
    </reaction>
</comment>
<evidence type="ECO:0000259" key="8">
    <source>
        <dbReference type="Pfam" id="PF00749"/>
    </source>
</evidence>
<feature type="binding site" evidence="7">
    <location>
        <position position="254"/>
    </location>
    <ligand>
        <name>ATP</name>
        <dbReference type="ChEBI" id="CHEBI:30616"/>
    </ligand>
</feature>
<dbReference type="InterPro" id="IPR049940">
    <property type="entry name" value="GluQ/Sye"/>
</dbReference>
<dbReference type="AlphaFoldDB" id="A0A1L5F726"/>
<dbReference type="EMBL" id="CP018335">
    <property type="protein sequence ID" value="APM38821.1"/>
    <property type="molecule type" value="Genomic_DNA"/>
</dbReference>
<comment type="subcellular location">
    <subcellularLocation>
        <location evidence="7">Cytoplasm</location>
    </subcellularLocation>
</comment>
<dbReference type="InterPro" id="IPR033910">
    <property type="entry name" value="GluRS_core"/>
</dbReference>
<dbReference type="InterPro" id="IPR004527">
    <property type="entry name" value="Glu-tRNA-ligase_bac/mito"/>
</dbReference>
<protein>
    <recommendedName>
        <fullName evidence="7">Glutamate--tRNA ligase</fullName>
        <ecNumber evidence="7">6.1.1.17</ecNumber>
    </recommendedName>
    <alternativeName>
        <fullName evidence="7">Glutamyl-tRNA synthetase</fullName>
        <shortName evidence="7">GluRS</shortName>
    </alternativeName>
</protein>
<comment type="similarity">
    <text evidence="1 7">Belongs to the class-I aminoacyl-tRNA synthetase family. Glutamate--tRNA ligase type 1 subfamily.</text>
</comment>
<keyword evidence="5 7" id="KW-0648">Protein biosynthesis</keyword>
<proteinExistence type="inferred from homology"/>
<dbReference type="NCBIfam" id="TIGR00464">
    <property type="entry name" value="gltX_bact"/>
    <property type="match status" value="1"/>
</dbReference>